<keyword evidence="2" id="KW-1185">Reference proteome</keyword>
<comment type="caution">
    <text evidence="1">The sequence shown here is derived from an EMBL/GenBank/DDBJ whole genome shotgun (WGS) entry which is preliminary data.</text>
</comment>
<dbReference type="Proteomes" id="UP000326396">
    <property type="component" value="Unassembled WGS sequence"/>
</dbReference>
<evidence type="ECO:0000313" key="2">
    <source>
        <dbReference type="Proteomes" id="UP000326396"/>
    </source>
</evidence>
<gene>
    <name evidence="1" type="ORF">E3N88_41730</name>
</gene>
<protein>
    <submittedName>
        <fullName evidence="1">Uncharacterized protein</fullName>
    </submittedName>
</protein>
<organism evidence="1 2">
    <name type="scientific">Mikania micrantha</name>
    <name type="common">bitter vine</name>
    <dbReference type="NCBI Taxonomy" id="192012"/>
    <lineage>
        <taxon>Eukaryota</taxon>
        <taxon>Viridiplantae</taxon>
        <taxon>Streptophyta</taxon>
        <taxon>Embryophyta</taxon>
        <taxon>Tracheophyta</taxon>
        <taxon>Spermatophyta</taxon>
        <taxon>Magnoliopsida</taxon>
        <taxon>eudicotyledons</taxon>
        <taxon>Gunneridae</taxon>
        <taxon>Pentapetalae</taxon>
        <taxon>asterids</taxon>
        <taxon>campanulids</taxon>
        <taxon>Asterales</taxon>
        <taxon>Asteraceae</taxon>
        <taxon>Asteroideae</taxon>
        <taxon>Heliantheae alliance</taxon>
        <taxon>Eupatorieae</taxon>
        <taxon>Mikania</taxon>
    </lineage>
</organism>
<dbReference type="AlphaFoldDB" id="A0A5N6LJU4"/>
<reference evidence="1 2" key="1">
    <citation type="submission" date="2019-05" db="EMBL/GenBank/DDBJ databases">
        <title>Mikania micrantha, genome provides insights into the molecular mechanism of rapid growth.</title>
        <authorList>
            <person name="Liu B."/>
        </authorList>
    </citation>
    <scope>NUCLEOTIDE SEQUENCE [LARGE SCALE GENOMIC DNA]</scope>
    <source>
        <strain evidence="1">NLD-2019</strain>
        <tissue evidence="1">Leaf</tissue>
    </source>
</reference>
<sequence>MFGGEGVQVAESGMAVVVDAGAEEAAVVADQLILGQCYLLWTMAIGGLCDYGDEADATRFRLLSTMTRRWQGARVS</sequence>
<proteinExistence type="predicted"/>
<dbReference type="EMBL" id="SZYD01000133">
    <property type="protein sequence ID" value="KAD2158581.1"/>
    <property type="molecule type" value="Genomic_DNA"/>
</dbReference>
<accession>A0A5N6LJU4</accession>
<evidence type="ECO:0000313" key="1">
    <source>
        <dbReference type="EMBL" id="KAD2158581.1"/>
    </source>
</evidence>
<name>A0A5N6LJU4_9ASTR</name>